<gene>
    <name evidence="2" type="ORF">S12H4_21001</name>
</gene>
<comment type="caution">
    <text evidence="2">The sequence shown here is derived from an EMBL/GenBank/DDBJ whole genome shotgun (WGS) entry which is preliminary data.</text>
</comment>
<dbReference type="GO" id="GO:0003677">
    <property type="term" value="F:DNA binding"/>
    <property type="evidence" value="ECO:0007669"/>
    <property type="project" value="UniProtKB-KW"/>
</dbReference>
<dbReference type="InterPro" id="IPR011010">
    <property type="entry name" value="DNA_brk_join_enz"/>
</dbReference>
<organism evidence="2">
    <name type="scientific">marine sediment metagenome</name>
    <dbReference type="NCBI Taxonomy" id="412755"/>
    <lineage>
        <taxon>unclassified sequences</taxon>
        <taxon>metagenomes</taxon>
        <taxon>ecological metagenomes</taxon>
    </lineage>
</organism>
<evidence type="ECO:0000256" key="1">
    <source>
        <dbReference type="ARBA" id="ARBA00023125"/>
    </source>
</evidence>
<proteinExistence type="predicted"/>
<feature type="non-terminal residue" evidence="2">
    <location>
        <position position="231"/>
    </location>
</feature>
<dbReference type="Gene3D" id="1.10.150.130">
    <property type="match status" value="1"/>
</dbReference>
<dbReference type="InterPro" id="IPR010998">
    <property type="entry name" value="Integrase_recombinase_N"/>
</dbReference>
<name>X1SWZ9_9ZZZZ</name>
<dbReference type="AlphaFoldDB" id="X1SWZ9"/>
<dbReference type="SUPFAM" id="SSF56349">
    <property type="entry name" value="DNA breaking-rejoining enzymes"/>
    <property type="match status" value="1"/>
</dbReference>
<protein>
    <recommendedName>
        <fullName evidence="3">Core-binding (CB) domain-containing protein</fullName>
    </recommendedName>
</protein>
<evidence type="ECO:0008006" key="3">
    <source>
        <dbReference type="Google" id="ProtNLM"/>
    </source>
</evidence>
<accession>X1SWZ9</accession>
<evidence type="ECO:0000313" key="2">
    <source>
        <dbReference type="EMBL" id="GAI79865.1"/>
    </source>
</evidence>
<dbReference type="EMBL" id="BARW01010733">
    <property type="protein sequence ID" value="GAI79865.1"/>
    <property type="molecule type" value="Genomic_DNA"/>
</dbReference>
<sequence>MGLFLLFEESKRPPDEGNLALPVQAGEQIADLFFPVENDLKALEDRAVAVLGERFEGLGYKSTGTRRQDLALEVVQEALARGGGSLDSLRLYALPFFIRDTCPRTQHLSGEGKETGNRHLREQRRILERYVLTDPLADKPLAEITRGDVVTFRALLLDKLSGKFRTVNKTLGVLKTIFGEAVYREDLRSNPAQGIGNTKYRVLKSGILTLEELLRLFPSDTLKPWKDLTDY</sequence>
<reference evidence="2" key="1">
    <citation type="journal article" date="2014" name="Front. Microbiol.">
        <title>High frequency of phylogenetically diverse reductive dehalogenase-homologous genes in deep subseafloor sedimentary metagenomes.</title>
        <authorList>
            <person name="Kawai M."/>
            <person name="Futagami T."/>
            <person name="Toyoda A."/>
            <person name="Takaki Y."/>
            <person name="Nishi S."/>
            <person name="Hori S."/>
            <person name="Arai W."/>
            <person name="Tsubouchi T."/>
            <person name="Morono Y."/>
            <person name="Uchiyama I."/>
            <person name="Ito T."/>
            <person name="Fujiyama A."/>
            <person name="Inagaki F."/>
            <person name="Takami H."/>
        </authorList>
    </citation>
    <scope>NUCLEOTIDE SEQUENCE</scope>
    <source>
        <strain evidence="2">Expedition CK06-06</strain>
    </source>
</reference>
<keyword evidence="1" id="KW-0238">DNA-binding</keyword>